<protein>
    <submittedName>
        <fullName evidence="2">Uncharacterized protein</fullName>
    </submittedName>
</protein>
<name>A0AAV9W5Y5_9PEZI</name>
<evidence type="ECO:0000256" key="1">
    <source>
        <dbReference type="SAM" id="Phobius"/>
    </source>
</evidence>
<dbReference type="EMBL" id="JAVHJL010000005">
    <property type="protein sequence ID" value="KAK6503006.1"/>
    <property type="molecule type" value="Genomic_DNA"/>
</dbReference>
<keyword evidence="1" id="KW-0812">Transmembrane</keyword>
<comment type="caution">
    <text evidence="2">The sequence shown here is derived from an EMBL/GenBank/DDBJ whole genome shotgun (WGS) entry which is preliminary data.</text>
</comment>
<evidence type="ECO:0000313" key="2">
    <source>
        <dbReference type="EMBL" id="KAK6503006.1"/>
    </source>
</evidence>
<feature type="transmembrane region" description="Helical" evidence="1">
    <location>
        <begin position="6"/>
        <end position="27"/>
    </location>
</feature>
<reference evidence="2 3" key="1">
    <citation type="submission" date="2023-08" db="EMBL/GenBank/DDBJ databases">
        <authorList>
            <person name="Palmer J.M."/>
        </authorList>
    </citation>
    <scope>NUCLEOTIDE SEQUENCE [LARGE SCALE GENOMIC DNA]</scope>
    <source>
        <strain evidence="2 3">TWF481</strain>
    </source>
</reference>
<keyword evidence="1" id="KW-0472">Membrane</keyword>
<accession>A0AAV9W5Y5</accession>
<dbReference type="AlphaFoldDB" id="A0AAV9W5Y5"/>
<gene>
    <name evidence="2" type="ORF">TWF481_008042</name>
</gene>
<organism evidence="2 3">
    <name type="scientific">Arthrobotrys musiformis</name>
    <dbReference type="NCBI Taxonomy" id="47236"/>
    <lineage>
        <taxon>Eukaryota</taxon>
        <taxon>Fungi</taxon>
        <taxon>Dikarya</taxon>
        <taxon>Ascomycota</taxon>
        <taxon>Pezizomycotina</taxon>
        <taxon>Orbiliomycetes</taxon>
        <taxon>Orbiliales</taxon>
        <taxon>Orbiliaceae</taxon>
        <taxon>Arthrobotrys</taxon>
    </lineage>
</organism>
<evidence type="ECO:0000313" key="3">
    <source>
        <dbReference type="Proteomes" id="UP001370758"/>
    </source>
</evidence>
<sequence>MHPKTYIGIILLLIASLCAAMVVELPARVGGINFEKNIEKNAKRMGLRKGVEEGVMAEMAAKKIEGEPKYFREFPFLFMALYV</sequence>
<keyword evidence="1" id="KW-1133">Transmembrane helix</keyword>
<keyword evidence="3" id="KW-1185">Reference proteome</keyword>
<dbReference type="Proteomes" id="UP001370758">
    <property type="component" value="Unassembled WGS sequence"/>
</dbReference>
<proteinExistence type="predicted"/>